<keyword evidence="3" id="KW-1185">Reference proteome</keyword>
<dbReference type="AlphaFoldDB" id="A0A6P1SXD5"/>
<dbReference type="CDD" id="cd02440">
    <property type="entry name" value="AdoMet_MTases"/>
    <property type="match status" value="1"/>
</dbReference>
<keyword evidence="2" id="KW-0808">Transferase</keyword>
<gene>
    <name evidence="2" type="ORF">GO499_02535</name>
</gene>
<dbReference type="RefSeq" id="WP_161860712.1">
    <property type="nucleotide sequence ID" value="NZ_CP046620.1"/>
</dbReference>
<dbReference type="InterPro" id="IPR041698">
    <property type="entry name" value="Methyltransf_25"/>
</dbReference>
<organism evidence="2 3">
    <name type="scientific">Algicella marina</name>
    <dbReference type="NCBI Taxonomy" id="2683284"/>
    <lineage>
        <taxon>Bacteria</taxon>
        <taxon>Pseudomonadati</taxon>
        <taxon>Pseudomonadota</taxon>
        <taxon>Alphaproteobacteria</taxon>
        <taxon>Rhodobacterales</taxon>
        <taxon>Paracoccaceae</taxon>
        <taxon>Algicella</taxon>
    </lineage>
</organism>
<feature type="domain" description="Methyltransferase" evidence="1">
    <location>
        <begin position="44"/>
        <end position="136"/>
    </location>
</feature>
<name>A0A6P1SXD5_9RHOB</name>
<dbReference type="Gene3D" id="3.40.50.150">
    <property type="entry name" value="Vaccinia Virus protein VP39"/>
    <property type="match status" value="1"/>
</dbReference>
<protein>
    <submittedName>
        <fullName evidence="2">Methyltransferase domain-containing protein</fullName>
    </submittedName>
</protein>
<dbReference type="Proteomes" id="UP000464495">
    <property type="component" value="Chromosome"/>
</dbReference>
<dbReference type="Pfam" id="PF13649">
    <property type="entry name" value="Methyltransf_25"/>
    <property type="match status" value="1"/>
</dbReference>
<dbReference type="EMBL" id="CP046620">
    <property type="protein sequence ID" value="QHQ34141.1"/>
    <property type="molecule type" value="Genomic_DNA"/>
</dbReference>
<dbReference type="PANTHER" id="PTHR43464">
    <property type="entry name" value="METHYLTRANSFERASE"/>
    <property type="match status" value="1"/>
</dbReference>
<proteinExistence type="predicted"/>
<evidence type="ECO:0000313" key="2">
    <source>
        <dbReference type="EMBL" id="QHQ34141.1"/>
    </source>
</evidence>
<evidence type="ECO:0000259" key="1">
    <source>
        <dbReference type="Pfam" id="PF13649"/>
    </source>
</evidence>
<dbReference type="GO" id="GO:0032259">
    <property type="term" value="P:methylation"/>
    <property type="evidence" value="ECO:0007669"/>
    <property type="project" value="UniProtKB-KW"/>
</dbReference>
<accession>A0A6P1SXD5</accession>
<evidence type="ECO:0000313" key="3">
    <source>
        <dbReference type="Proteomes" id="UP000464495"/>
    </source>
</evidence>
<dbReference type="InterPro" id="IPR029063">
    <property type="entry name" value="SAM-dependent_MTases_sf"/>
</dbReference>
<keyword evidence="2" id="KW-0489">Methyltransferase</keyword>
<sequence>MPRSPFFWNIMARRYARQPIADEASYQRKLEITQSYLRPEMELLEFGCGTGSTALIHAPHVRHIQAIDFSPRMIEIARQRAADARTSNVTFQTATIEELAEPGGSYDAILGLSIIHLLEDRAAVLGKVHGLLKPGGLFVSSTACIAEMGWLPRFLVPVLSALRILPNISVFDRPRLIRDLEEAGFTIEQNWHPGPGKAVFIVARKR</sequence>
<dbReference type="KEGG" id="amaq:GO499_02535"/>
<dbReference type="SUPFAM" id="SSF53335">
    <property type="entry name" value="S-adenosyl-L-methionine-dependent methyltransferases"/>
    <property type="match status" value="1"/>
</dbReference>
<dbReference type="GO" id="GO:0008168">
    <property type="term" value="F:methyltransferase activity"/>
    <property type="evidence" value="ECO:0007669"/>
    <property type="project" value="UniProtKB-KW"/>
</dbReference>
<reference evidence="2 3" key="1">
    <citation type="submission" date="2019-12" db="EMBL/GenBank/DDBJ databases">
        <title>Complete genome sequence of Algicella marina strain 9Alg 56(T) isolated from the red alga Tichocarpus crinitus.</title>
        <authorList>
            <person name="Kim S.-G."/>
            <person name="Nedashkovskaya O.I."/>
        </authorList>
    </citation>
    <scope>NUCLEOTIDE SEQUENCE [LARGE SCALE GENOMIC DNA]</scope>
    <source>
        <strain evidence="2 3">9Alg 56</strain>
    </source>
</reference>